<evidence type="ECO:0000313" key="8">
    <source>
        <dbReference type="EMBL" id="SPS05230.1"/>
    </source>
</evidence>
<dbReference type="InterPro" id="IPR005238">
    <property type="entry name" value="ComB-like"/>
</dbReference>
<dbReference type="GO" id="GO:0051536">
    <property type="term" value="F:iron-sulfur cluster binding"/>
    <property type="evidence" value="ECO:0007669"/>
    <property type="project" value="UniProtKB-KW"/>
</dbReference>
<evidence type="ECO:0000256" key="5">
    <source>
        <dbReference type="ARBA" id="ARBA00023004"/>
    </source>
</evidence>
<dbReference type="PANTHER" id="PTHR11228">
    <property type="entry name" value="RADICAL SAM DOMAIN PROTEIN"/>
    <property type="match status" value="1"/>
</dbReference>
<keyword evidence="6" id="KW-0411">Iron-sulfur</keyword>
<dbReference type="InterPro" id="IPR058240">
    <property type="entry name" value="rSAM_sf"/>
</dbReference>
<dbReference type="SUPFAM" id="SSF102114">
    <property type="entry name" value="Radical SAM enzymes"/>
    <property type="match status" value="1"/>
</dbReference>
<dbReference type="SFLD" id="SFLDG01067">
    <property type="entry name" value="SPASM/twitch_domain_containing"/>
    <property type="match status" value="1"/>
</dbReference>
<keyword evidence="3" id="KW-0949">S-adenosyl-L-methionine</keyword>
<evidence type="ECO:0000256" key="2">
    <source>
        <dbReference type="ARBA" id="ARBA00021948"/>
    </source>
</evidence>
<accession>A0A2X0QTX5</accession>
<name>A0A2X0QTX5_9PROT</name>
<dbReference type="InterPro" id="IPR036702">
    <property type="entry name" value="ComB-like_sf"/>
</dbReference>
<keyword evidence="4" id="KW-0479">Metal-binding</keyword>
<dbReference type="Pfam" id="PF04029">
    <property type="entry name" value="2-ph_phosp"/>
    <property type="match status" value="1"/>
</dbReference>
<keyword evidence="5" id="KW-0408">Iron</keyword>
<comment type="cofactor">
    <cofactor evidence="1">
        <name>[4Fe-4S] cluster</name>
        <dbReference type="ChEBI" id="CHEBI:49883"/>
    </cofactor>
</comment>
<organism evidence="8">
    <name type="scientific">Candidatus Nitrotoga fabula</name>
    <dbReference type="NCBI Taxonomy" id="2182327"/>
    <lineage>
        <taxon>Bacteria</taxon>
        <taxon>Pseudomonadati</taxon>
        <taxon>Pseudomonadota</taxon>
        <taxon>Betaproteobacteria</taxon>
        <taxon>Nitrosomonadales</taxon>
        <taxon>Gallionellaceae</taxon>
        <taxon>Candidatus Nitrotoga</taxon>
    </lineage>
</organism>
<dbReference type="Gene3D" id="3.20.20.70">
    <property type="entry name" value="Aldolase class I"/>
    <property type="match status" value="1"/>
</dbReference>
<dbReference type="CDD" id="cd01335">
    <property type="entry name" value="Radical_SAM"/>
    <property type="match status" value="1"/>
</dbReference>
<dbReference type="PROSITE" id="PS51918">
    <property type="entry name" value="RADICAL_SAM"/>
    <property type="match status" value="1"/>
</dbReference>
<feature type="domain" description="Radical SAM core" evidence="7">
    <location>
        <begin position="444"/>
        <end position="691"/>
    </location>
</feature>
<dbReference type="SUPFAM" id="SSF55154">
    <property type="entry name" value="CYTH-like phosphatases"/>
    <property type="match status" value="1"/>
</dbReference>
<evidence type="ECO:0000259" key="7">
    <source>
        <dbReference type="PROSITE" id="PS51918"/>
    </source>
</evidence>
<dbReference type="InterPro" id="IPR007197">
    <property type="entry name" value="rSAM"/>
</dbReference>
<sequence length="889" mass="100574">MEIEIVDGLPSNLTQNEAVVLIDVFRASSTIVSLVAAGIMDILISDAHDKIKEYVDDATTVVLSEIDSELNTSDNSPVFAFTVDPSYVNRAIIISQNGTQCIKIIDDCYVLIVCAFLNIDAVAAYLRSLAPRKIVICAIGHISKREAAPEDRLCAEMLSKRIRNEYVDEPFFRKHLMHRVKEVRKDQSAPQGRTVELDRLFSLSIGIFDVVPIVAKNEEKYAIYDAAADTLDLDYFISSPSFTTEYAYELGVMLQELHELSTTEPMHQVTPRNYYATDEYNNTKEFRIAGERDFVNLLISNERYLVHFAPSIGRFFPSREQYFFGPSSLDLAAIYSRLIISGNGSVQRTHNLCTAFFKGYGRDVKEKDIIKLARNLLIERLVARKNLTQYFVESVQNLVERLHNFVLEDEVGLTAFHKAICDLSDNRGKLEGVVLSQEQIVYQKRDGSEFSINFTNRCPNSCSFCIRDFDAGWVGAGKTNKDNNLYLLNDPTDEEIIDAIASALDERGGFVELIKFCGYGEPMMRPQSIIRISKYIKNLDPAIRIQVNTSGWPYYRSYCTEYELEDFKEAGVDVFSVSMNASTKELYDKLTRPGVYDLDESAYDDTLRFIKATVKAGFQVKTSVVRVPKITDEEEKACEQKMEALGATFVSRPFIGRSCDERKVGVEVETKLFGVDRDKVIKLLKIKEGSKQVLTGVTTIINYDLPKDAESRAKILAFLETNPPELRRFHALLKEVVGALKTGLTLYDSLGFLRIKVEQENCQLIYKCPSRIGPRTKRETEYSFNIDSVKHGEAIMKIIGLEETRILQKNRESFYYSGVYFHVDTWPGVPTYLEVEGFDDVAIHSALQRVGIDPKGMTGKHAETVFIENNVDPSNLRFSESQKAKLGIS</sequence>
<dbReference type="SFLD" id="SFLDS00029">
    <property type="entry name" value="Radical_SAM"/>
    <property type="match status" value="1"/>
</dbReference>
<dbReference type="Gene3D" id="2.40.320.10">
    <property type="entry name" value="Hypothetical Protein Pfu-838710-001"/>
    <property type="match status" value="1"/>
</dbReference>
<evidence type="ECO:0000256" key="1">
    <source>
        <dbReference type="ARBA" id="ARBA00001966"/>
    </source>
</evidence>
<dbReference type="InterPro" id="IPR033469">
    <property type="entry name" value="CYTH-like_dom_sf"/>
</dbReference>
<dbReference type="GO" id="GO:0050532">
    <property type="term" value="F:2-phosphosulfolactate phosphatase activity"/>
    <property type="evidence" value="ECO:0007669"/>
    <property type="project" value="InterPro"/>
</dbReference>
<dbReference type="EMBL" id="LS423452">
    <property type="protein sequence ID" value="SPS05230.1"/>
    <property type="molecule type" value="Genomic_DNA"/>
</dbReference>
<dbReference type="Pfam" id="PF04055">
    <property type="entry name" value="Radical_SAM"/>
    <property type="match status" value="1"/>
</dbReference>
<protein>
    <recommendedName>
        <fullName evidence="2">Probable 2-phosphosulfolactate phosphatase</fullName>
    </recommendedName>
</protein>
<gene>
    <name evidence="8" type="ORF">NITFAB_0819</name>
</gene>
<dbReference type="SUPFAM" id="SSF142823">
    <property type="entry name" value="ComB-like"/>
    <property type="match status" value="1"/>
</dbReference>
<dbReference type="InterPro" id="IPR013785">
    <property type="entry name" value="Aldolase_TIM"/>
</dbReference>
<proteinExistence type="predicted"/>
<evidence type="ECO:0000256" key="4">
    <source>
        <dbReference type="ARBA" id="ARBA00022723"/>
    </source>
</evidence>
<keyword evidence="8" id="KW-0378">Hydrolase</keyword>
<dbReference type="AlphaFoldDB" id="A0A2X0QTX5"/>
<dbReference type="InterPro" id="IPR050377">
    <property type="entry name" value="Radical_SAM_PqqE_MftC-like"/>
</dbReference>
<reference evidence="8" key="1">
    <citation type="submission" date="2018-05" db="EMBL/GenBank/DDBJ databases">
        <authorList>
            <person name="Lanie J.A."/>
            <person name="Ng W.-L."/>
            <person name="Kazmierczak K.M."/>
            <person name="Andrzejewski T.M."/>
            <person name="Davidsen T.M."/>
            <person name="Wayne K.J."/>
            <person name="Tettelin H."/>
            <person name="Glass J.I."/>
            <person name="Rusch D."/>
            <person name="Podicherti R."/>
            <person name="Tsui H.-C.T."/>
            <person name="Winkler M.E."/>
        </authorList>
    </citation>
    <scope>NUCLEOTIDE SEQUENCE</scope>
    <source>
        <strain evidence="8">KNB</strain>
    </source>
</reference>
<dbReference type="PANTHER" id="PTHR11228:SF35">
    <property type="entry name" value="MOLYBDENUM COFACTOR BIOSYNTHESIS PROTEIN A-RELATED"/>
    <property type="match status" value="1"/>
</dbReference>
<dbReference type="Gene3D" id="3.90.1560.10">
    <property type="entry name" value="ComB-like"/>
    <property type="match status" value="1"/>
</dbReference>
<dbReference type="GO" id="GO:0000287">
    <property type="term" value="F:magnesium ion binding"/>
    <property type="evidence" value="ECO:0007669"/>
    <property type="project" value="InterPro"/>
</dbReference>
<evidence type="ECO:0000256" key="6">
    <source>
        <dbReference type="ARBA" id="ARBA00023014"/>
    </source>
</evidence>
<evidence type="ECO:0000256" key="3">
    <source>
        <dbReference type="ARBA" id="ARBA00022691"/>
    </source>
</evidence>